<evidence type="ECO:0000256" key="1">
    <source>
        <dbReference type="ARBA" id="ARBA00023015"/>
    </source>
</evidence>
<dbReference type="RefSeq" id="WP_114533249.1">
    <property type="nucleotide sequence ID" value="NZ_JAQDVM010000006.1"/>
</dbReference>
<dbReference type="InterPro" id="IPR050661">
    <property type="entry name" value="BglG_antiterminators"/>
</dbReference>
<dbReference type="InterPro" id="IPR013199">
    <property type="entry name" value="HTH_Mga_DNA-bd_dom"/>
</dbReference>
<reference evidence="5" key="3">
    <citation type="submission" date="2019-06" db="EMBL/GenBank/DDBJ databases">
        <authorList>
            <person name="Bisanz J.E."/>
            <person name="Turnbaugh P.J."/>
        </authorList>
    </citation>
    <scope>NUCLEOTIDE SEQUENCE</scope>
    <source>
        <strain evidence="5">SECO-MT75m2</strain>
    </source>
</reference>
<dbReference type="AlphaFoldDB" id="A0A369MJK3"/>
<comment type="caution">
    <text evidence="4">The sequence shown here is derived from an EMBL/GenBank/DDBJ whole genome shotgun (WGS) entry which is preliminary data.</text>
</comment>
<gene>
    <name evidence="4" type="ORF">C1875_04535</name>
    <name evidence="5" type="ORF">FIC87_05705</name>
</gene>
<evidence type="ECO:0000259" key="3">
    <source>
        <dbReference type="Pfam" id="PF08280"/>
    </source>
</evidence>
<dbReference type="Proteomes" id="UP000312594">
    <property type="component" value="Unassembled WGS sequence"/>
</dbReference>
<dbReference type="EMBL" id="PPTU01000005">
    <property type="protein sequence ID" value="RDB71965.1"/>
    <property type="molecule type" value="Genomic_DNA"/>
</dbReference>
<keyword evidence="1" id="KW-0805">Transcription regulation</keyword>
<organism evidence="4 6">
    <name type="scientific">Eggerthella lenta</name>
    <name type="common">Eubacterium lentum</name>
    <dbReference type="NCBI Taxonomy" id="84112"/>
    <lineage>
        <taxon>Bacteria</taxon>
        <taxon>Bacillati</taxon>
        <taxon>Actinomycetota</taxon>
        <taxon>Coriobacteriia</taxon>
        <taxon>Eggerthellales</taxon>
        <taxon>Eggerthellaceae</taxon>
        <taxon>Eggerthella</taxon>
    </lineage>
</organism>
<reference evidence="5 7" key="1">
    <citation type="journal article" date="2005" name="Appl. Environ. Microbiol.">
        <title>Intestinal bacterial communities that produce active estrogen-like compounds enterodiol and enterolactone in humans.</title>
        <authorList>
            <person name="Clavel T."/>
            <person name="Henderson G."/>
            <person name="Alpert C.A."/>
            <person name="Philippe C."/>
            <person name="Rigottier-Gois L."/>
            <person name="Dore J."/>
            <person name="Blaut M."/>
        </authorList>
    </citation>
    <scope>NUCLEOTIDE SEQUENCE [LARGE SCALE GENOMIC DNA]</scope>
    <source>
        <strain evidence="5 7">SECO-MT75m2</strain>
    </source>
</reference>
<protein>
    <recommendedName>
        <fullName evidence="3">M protein trans-acting positive regulator (MGA) HTH domain-containing protein</fullName>
    </recommendedName>
</protein>
<dbReference type="PANTHER" id="PTHR30185:SF18">
    <property type="entry name" value="TRANSCRIPTIONAL REGULATOR MTLR"/>
    <property type="match status" value="1"/>
</dbReference>
<dbReference type="Proteomes" id="UP000253970">
    <property type="component" value="Unassembled WGS sequence"/>
</dbReference>
<evidence type="ECO:0000313" key="5">
    <source>
        <dbReference type="EMBL" id="TNU92147.1"/>
    </source>
</evidence>
<name>A0A369MJK3_EGGLN</name>
<proteinExistence type="predicted"/>
<reference evidence="4 6" key="2">
    <citation type="journal article" date="2018" name="Elife">
        <title>Discovery and characterization of a prevalent human gut bacterial enzyme sufficient for the inactivation of a family of plant toxins.</title>
        <authorList>
            <person name="Koppel N."/>
            <person name="Bisanz J.E."/>
            <person name="Pandelia M.E."/>
            <person name="Turnbaugh P.J."/>
            <person name="Balskus E.P."/>
        </authorList>
    </citation>
    <scope>NUCLEOTIDE SEQUENCE [LARGE SCALE GENOMIC DNA]</scope>
    <source>
        <strain evidence="4 6">W1 BHI 6</strain>
    </source>
</reference>
<dbReference type="Pfam" id="PF08280">
    <property type="entry name" value="HTH_Mga"/>
    <property type="match status" value="1"/>
</dbReference>
<sequence length="615" mass="69465">MNVRQSTLLRSLLDIEHFTPVAEFARMLGCSEKTVRTDVQAVNEHLERGGFASRVGSKRGNGIRMVLVHREKGRIEALVADTSIESRPRLERFLHGVLLVTCSPRSYTVDSLARALFTNKQQLQHDMKWWALLMKPFELSMKRQGSLAIEGSEVALRFFIIYSFFKLDARMVKNYIDPMFAREDTLFLDRIADEAERELGMLLAKNSRQQTSFYLKVMCARLRLGHVLDEGSGTTPAHPALFKKLKSRFERHLGMPIDDREITLASNFFSCGTWQWSSGGLGAREPSERSAALADHVGRALEKRFGKAPDGELMRRLSALLESAMIRRDCNLSIPGPLEHVVKHDNMDSFLLLFDALRGVPELRAAELFSADTTRIVMSLLEYLDQVHTQRVFRVGLVVNCGIEQTAYGKYRIEKLASKIHIVDVITEYDVERPRPGTPQLKDRFDFLISFSPLNCDFPTITISEAIDEQDIARLVASIPLLGNNLETKLRCIDMESTLRADSFDVLAHRIHVFLDELGGLNLSDREFADVFSSSYFVTGSLLALPLFGPHVSRTRAVFARVDRFNLFGTVLTAVAVLQVSEEDRPALSSIVDQFKRILSERGTAEDALNEFFAN</sequence>
<evidence type="ECO:0000313" key="4">
    <source>
        <dbReference type="EMBL" id="RDB71965.1"/>
    </source>
</evidence>
<evidence type="ECO:0000256" key="2">
    <source>
        <dbReference type="ARBA" id="ARBA00023163"/>
    </source>
</evidence>
<evidence type="ECO:0000313" key="7">
    <source>
        <dbReference type="Proteomes" id="UP000312594"/>
    </source>
</evidence>
<accession>A0A369MJK3</accession>
<feature type="domain" description="M protein trans-acting positive regulator (MGA) HTH" evidence="3">
    <location>
        <begin position="4"/>
        <end position="46"/>
    </location>
</feature>
<dbReference type="PANTHER" id="PTHR30185">
    <property type="entry name" value="CRYPTIC BETA-GLUCOSIDE BGL OPERON ANTITERMINATOR"/>
    <property type="match status" value="1"/>
</dbReference>
<evidence type="ECO:0000313" key="6">
    <source>
        <dbReference type="Proteomes" id="UP000253970"/>
    </source>
</evidence>
<dbReference type="EMBL" id="VEVP01000009">
    <property type="protein sequence ID" value="TNU92147.1"/>
    <property type="molecule type" value="Genomic_DNA"/>
</dbReference>
<keyword evidence="2" id="KW-0804">Transcription</keyword>